<dbReference type="SMART" id="SM01185">
    <property type="entry name" value="EFP"/>
    <property type="match status" value="1"/>
</dbReference>
<dbReference type="SUPFAM" id="SSF50249">
    <property type="entry name" value="Nucleic acid-binding proteins"/>
    <property type="match status" value="2"/>
</dbReference>
<dbReference type="PANTHER" id="PTHR30053">
    <property type="entry name" value="ELONGATION FACTOR P"/>
    <property type="match status" value="1"/>
</dbReference>
<comment type="caution">
    <text evidence="12">The sequence shown here is derived from an EMBL/GenBank/DDBJ whole genome shotgun (WGS) entry which is preliminary data.</text>
</comment>
<dbReference type="Pfam" id="PF01132">
    <property type="entry name" value="EFP"/>
    <property type="match status" value="1"/>
</dbReference>
<dbReference type="HAMAP" id="MF_00141">
    <property type="entry name" value="EF_P"/>
    <property type="match status" value="1"/>
</dbReference>
<dbReference type="CDD" id="cd05794">
    <property type="entry name" value="S1_EF-P_repeat_2"/>
    <property type="match status" value="1"/>
</dbReference>
<dbReference type="Gene3D" id="2.40.50.140">
    <property type="entry name" value="Nucleic acid-binding proteins"/>
    <property type="match status" value="2"/>
</dbReference>
<evidence type="ECO:0000256" key="7">
    <source>
        <dbReference type="HAMAP-Rule" id="MF_00141"/>
    </source>
</evidence>
<dbReference type="EMBL" id="JAJJMN010000002">
    <property type="protein sequence ID" value="MCC9019970.1"/>
    <property type="molecule type" value="Genomic_DNA"/>
</dbReference>
<dbReference type="InterPro" id="IPR015365">
    <property type="entry name" value="Elong-fact-P_C"/>
</dbReference>
<comment type="subcellular location">
    <subcellularLocation>
        <location evidence="1 7">Cytoplasm</location>
    </subcellularLocation>
</comment>
<sequence>MASTSDIRNGLCIKFNHDIFKIVEFLHVKPGKGPAFVRTKLRSLTSGKVLDNTFSAGHKIDVIRVETHNYQFLYAEGDEFHFMNTESFEQISLNKNILDAPGLLKEGTSVMVQVNTETDLPLSVDMPSSVILEVTYAEPGVKGNTATNATKNATVETGASVNVPLFINEGDKIKIDTASGSYMERVKE</sequence>
<dbReference type="NCBIfam" id="NF001810">
    <property type="entry name" value="PRK00529.1"/>
    <property type="match status" value="1"/>
</dbReference>
<comment type="pathway">
    <text evidence="2 7">Protein biosynthesis; polypeptide chain elongation.</text>
</comment>
<keyword evidence="13" id="KW-1185">Reference proteome</keyword>
<dbReference type="InterPro" id="IPR013852">
    <property type="entry name" value="Transl_elong_P/YeiP_CS"/>
</dbReference>
<dbReference type="RefSeq" id="WP_017497512.1">
    <property type="nucleotide sequence ID" value="NZ_JAJJMN010000002.1"/>
</dbReference>
<keyword evidence="4 7" id="KW-0963">Cytoplasm</keyword>
<feature type="domain" description="Elongation factor P C-terminal" evidence="10">
    <location>
        <begin position="130"/>
        <end position="185"/>
    </location>
</feature>
<evidence type="ECO:0000259" key="11">
    <source>
        <dbReference type="SMART" id="SM01185"/>
    </source>
</evidence>
<dbReference type="Pfam" id="PF09285">
    <property type="entry name" value="Elong-fact-P_C"/>
    <property type="match status" value="1"/>
</dbReference>
<feature type="domain" description="Translation elongation factor P/YeiP central" evidence="11">
    <location>
        <begin position="67"/>
        <end position="122"/>
    </location>
</feature>
<evidence type="ECO:0000256" key="1">
    <source>
        <dbReference type="ARBA" id="ARBA00004496"/>
    </source>
</evidence>
<evidence type="ECO:0000256" key="4">
    <source>
        <dbReference type="ARBA" id="ARBA00022490"/>
    </source>
</evidence>
<dbReference type="InterPro" id="IPR020599">
    <property type="entry name" value="Transl_elong_fac_P/YeiP"/>
</dbReference>
<protein>
    <recommendedName>
        <fullName evidence="7 8">Elongation factor P</fullName>
        <shortName evidence="7">EF-P</shortName>
    </recommendedName>
</protein>
<dbReference type="Proteomes" id="UP001430700">
    <property type="component" value="Unassembled WGS sequence"/>
</dbReference>
<dbReference type="NCBIfam" id="TIGR00038">
    <property type="entry name" value="efp"/>
    <property type="match status" value="1"/>
</dbReference>
<dbReference type="PANTHER" id="PTHR30053:SF12">
    <property type="entry name" value="ELONGATION FACTOR P (EF-P) FAMILY PROTEIN"/>
    <property type="match status" value="1"/>
</dbReference>
<dbReference type="SMART" id="SM00841">
    <property type="entry name" value="Elong-fact-P_C"/>
    <property type="match status" value="1"/>
</dbReference>
<gene>
    <name evidence="7 12" type="primary">efp</name>
    <name evidence="12" type="ORF">LNQ34_19565</name>
</gene>
<keyword evidence="6 7" id="KW-0648">Protein biosynthesis</keyword>
<proteinExistence type="inferred from homology"/>
<evidence type="ECO:0000256" key="9">
    <source>
        <dbReference type="RuleBase" id="RU004389"/>
    </source>
</evidence>
<evidence type="ECO:0000256" key="6">
    <source>
        <dbReference type="ARBA" id="ARBA00022917"/>
    </source>
</evidence>
<dbReference type="InterPro" id="IPR011768">
    <property type="entry name" value="Transl_elongation_fac_P"/>
</dbReference>
<dbReference type="Gene3D" id="2.30.30.30">
    <property type="match status" value="1"/>
</dbReference>
<evidence type="ECO:0000256" key="8">
    <source>
        <dbReference type="NCBIfam" id="TIGR00038"/>
    </source>
</evidence>
<accession>A0ABS8M562</accession>
<evidence type="ECO:0000256" key="3">
    <source>
        <dbReference type="ARBA" id="ARBA00009479"/>
    </source>
</evidence>
<dbReference type="InterPro" id="IPR012340">
    <property type="entry name" value="NA-bd_OB-fold"/>
</dbReference>
<evidence type="ECO:0000313" key="12">
    <source>
        <dbReference type="EMBL" id="MCC9019970.1"/>
    </source>
</evidence>
<dbReference type="InterPro" id="IPR013185">
    <property type="entry name" value="Transl_elong_KOW-like"/>
</dbReference>
<dbReference type="GO" id="GO:0003746">
    <property type="term" value="F:translation elongation factor activity"/>
    <property type="evidence" value="ECO:0007669"/>
    <property type="project" value="UniProtKB-KW"/>
</dbReference>
<comment type="function">
    <text evidence="7">Involved in peptide bond synthesis. Stimulates efficient translation and peptide-bond synthesis on native or reconstituted 70S ribosomes in vitro. Probably functions indirectly by altering the affinity of the ribosome for aminoacyl-tRNA, thus increasing their reactivity as acceptors for peptidyl transferase.</text>
</comment>
<dbReference type="PROSITE" id="PS01275">
    <property type="entry name" value="EFP"/>
    <property type="match status" value="1"/>
</dbReference>
<dbReference type="InterPro" id="IPR001059">
    <property type="entry name" value="Transl_elong_P/YeiP_cen"/>
</dbReference>
<evidence type="ECO:0000259" key="10">
    <source>
        <dbReference type="SMART" id="SM00841"/>
    </source>
</evidence>
<name>A0ABS8M562_9FLAO</name>
<evidence type="ECO:0000256" key="5">
    <source>
        <dbReference type="ARBA" id="ARBA00022768"/>
    </source>
</evidence>
<keyword evidence="5 7" id="KW-0251">Elongation factor</keyword>
<reference evidence="12" key="1">
    <citation type="submission" date="2021-11" db="EMBL/GenBank/DDBJ databases">
        <title>Description of novel Flavobacterium species.</title>
        <authorList>
            <person name="Saticioglu I.B."/>
            <person name="Ay H."/>
            <person name="Altun S."/>
            <person name="Duman M."/>
        </authorList>
    </citation>
    <scope>NUCLEOTIDE SEQUENCE</scope>
    <source>
        <strain evidence="12">F-126</strain>
    </source>
</reference>
<dbReference type="SUPFAM" id="SSF50104">
    <property type="entry name" value="Translation proteins SH3-like domain"/>
    <property type="match status" value="1"/>
</dbReference>
<dbReference type="Pfam" id="PF08207">
    <property type="entry name" value="EFP_N"/>
    <property type="match status" value="1"/>
</dbReference>
<evidence type="ECO:0000256" key="2">
    <source>
        <dbReference type="ARBA" id="ARBA00004815"/>
    </source>
</evidence>
<dbReference type="CDD" id="cd04470">
    <property type="entry name" value="S1_EF-P_repeat_1"/>
    <property type="match status" value="1"/>
</dbReference>
<dbReference type="InterPro" id="IPR014722">
    <property type="entry name" value="Rib_uL2_dom2"/>
</dbReference>
<organism evidence="12 13">
    <name type="scientific">Flavobacterium lipolyticum</name>
    <dbReference type="NCBI Taxonomy" id="2893754"/>
    <lineage>
        <taxon>Bacteria</taxon>
        <taxon>Pseudomonadati</taxon>
        <taxon>Bacteroidota</taxon>
        <taxon>Flavobacteriia</taxon>
        <taxon>Flavobacteriales</taxon>
        <taxon>Flavobacteriaceae</taxon>
        <taxon>Flavobacterium</taxon>
    </lineage>
</organism>
<evidence type="ECO:0000313" key="13">
    <source>
        <dbReference type="Proteomes" id="UP001430700"/>
    </source>
</evidence>
<dbReference type="InterPro" id="IPR008991">
    <property type="entry name" value="Translation_prot_SH3-like_sf"/>
</dbReference>
<comment type="similarity">
    <text evidence="3 7 9">Belongs to the elongation factor P family.</text>
</comment>
<dbReference type="PIRSF" id="PIRSF005901">
    <property type="entry name" value="EF-P"/>
    <property type="match status" value="1"/>
</dbReference>